<dbReference type="PANTHER" id="PTHR42866">
    <property type="entry name" value="3-DEOXY-MANNO-OCTULOSONATE CYTIDYLYLTRANSFERASE"/>
    <property type="match status" value="1"/>
</dbReference>
<keyword evidence="2 4" id="KW-0548">Nucleotidyltransferase</keyword>
<dbReference type="Proteomes" id="UP001598112">
    <property type="component" value="Unassembled WGS sequence"/>
</dbReference>
<dbReference type="EMBL" id="JBBKXY010000001">
    <property type="protein sequence ID" value="MFD3292509.1"/>
    <property type="molecule type" value="Genomic_DNA"/>
</dbReference>
<comment type="pathway">
    <text evidence="4">Nucleotide-sugar biosynthesis; CMP-3-deoxy-D-manno-octulosonate biosynthesis; CMP-3-deoxy-D-manno-octulosonate from 3-deoxy-D-manno-octulosonate and CTP: step 1/1.</text>
</comment>
<dbReference type="InterPro" id="IPR003329">
    <property type="entry name" value="Cytidylyl_trans"/>
</dbReference>
<name>A0ABW6D2S7_9BACT</name>
<evidence type="ECO:0000256" key="4">
    <source>
        <dbReference type="HAMAP-Rule" id="MF_00057"/>
    </source>
</evidence>
<organism evidence="5 6">
    <name type="scientific">Aquirufa originis</name>
    <dbReference type="NCBI Taxonomy" id="3096514"/>
    <lineage>
        <taxon>Bacteria</taxon>
        <taxon>Pseudomonadati</taxon>
        <taxon>Bacteroidota</taxon>
        <taxon>Cytophagia</taxon>
        <taxon>Cytophagales</taxon>
        <taxon>Flectobacillaceae</taxon>
        <taxon>Aquirufa</taxon>
    </lineage>
</organism>
<reference evidence="5 6" key="1">
    <citation type="submission" date="2024-03" db="EMBL/GenBank/DDBJ databases">
        <title>Aquirufa genome sequencing.</title>
        <authorList>
            <person name="Pitt A."/>
            <person name="Hahn M.W."/>
        </authorList>
    </citation>
    <scope>NUCLEOTIDE SEQUENCE [LARGE SCALE GENOMIC DNA]</scope>
    <source>
        <strain evidence="5 6">KTFRIE-69F</strain>
    </source>
</reference>
<gene>
    <name evidence="4 5" type="primary">kdsB</name>
    <name evidence="5" type="ORF">SKC35_02300</name>
</gene>
<evidence type="ECO:0000256" key="2">
    <source>
        <dbReference type="ARBA" id="ARBA00022695"/>
    </source>
</evidence>
<evidence type="ECO:0000256" key="3">
    <source>
        <dbReference type="ARBA" id="ARBA00022985"/>
    </source>
</evidence>
<evidence type="ECO:0000313" key="5">
    <source>
        <dbReference type="EMBL" id="MFD3292509.1"/>
    </source>
</evidence>
<dbReference type="SUPFAM" id="SSF53448">
    <property type="entry name" value="Nucleotide-diphospho-sugar transferases"/>
    <property type="match status" value="1"/>
</dbReference>
<comment type="function">
    <text evidence="4">Activates KDO (a required 8-carbon sugar) for incorporation into bacterial lipopolysaccharide in Gram-negative bacteria.</text>
</comment>
<keyword evidence="6" id="KW-1185">Reference proteome</keyword>
<keyword evidence="3 4" id="KW-0448">Lipopolysaccharide biosynthesis</keyword>
<dbReference type="InterPro" id="IPR029044">
    <property type="entry name" value="Nucleotide-diphossugar_trans"/>
</dbReference>
<evidence type="ECO:0000256" key="1">
    <source>
        <dbReference type="ARBA" id="ARBA00022679"/>
    </source>
</evidence>
<dbReference type="RefSeq" id="WP_377977877.1">
    <property type="nucleotide sequence ID" value="NZ_JBBKXY010000001.1"/>
</dbReference>
<comment type="caution">
    <text evidence="5">The sequence shown here is derived from an EMBL/GenBank/DDBJ whole genome shotgun (WGS) entry which is preliminary data.</text>
</comment>
<dbReference type="InterPro" id="IPR004528">
    <property type="entry name" value="KdsB"/>
</dbReference>
<dbReference type="NCBIfam" id="NF003950">
    <property type="entry name" value="PRK05450.1-3"/>
    <property type="match status" value="1"/>
</dbReference>
<dbReference type="PANTHER" id="PTHR42866:SF2">
    <property type="entry name" value="3-DEOXY-MANNO-OCTULOSONATE CYTIDYLYLTRANSFERASE, MITOCHONDRIAL"/>
    <property type="match status" value="1"/>
</dbReference>
<dbReference type="GO" id="GO:0008690">
    <property type="term" value="F:3-deoxy-manno-octulosonate cytidylyltransferase activity"/>
    <property type="evidence" value="ECO:0007669"/>
    <property type="project" value="UniProtKB-EC"/>
</dbReference>
<dbReference type="Gene3D" id="3.90.550.10">
    <property type="entry name" value="Spore Coat Polysaccharide Biosynthesis Protein SpsA, Chain A"/>
    <property type="match status" value="1"/>
</dbReference>
<dbReference type="EC" id="2.7.7.38" evidence="4"/>
<comment type="similarity">
    <text evidence="4">Belongs to the KdsB family.</text>
</comment>
<dbReference type="NCBIfam" id="NF003952">
    <property type="entry name" value="PRK05450.1-5"/>
    <property type="match status" value="1"/>
</dbReference>
<dbReference type="CDD" id="cd02517">
    <property type="entry name" value="CMP-KDO-Synthetase"/>
    <property type="match status" value="1"/>
</dbReference>
<dbReference type="HAMAP" id="MF_00057">
    <property type="entry name" value="KdsB"/>
    <property type="match status" value="1"/>
</dbReference>
<accession>A0ABW6D2S7</accession>
<dbReference type="Pfam" id="PF02348">
    <property type="entry name" value="CTP_transf_3"/>
    <property type="match status" value="1"/>
</dbReference>
<dbReference type="NCBIfam" id="NF009905">
    <property type="entry name" value="PRK13368.1"/>
    <property type="match status" value="1"/>
</dbReference>
<keyword evidence="1 4" id="KW-0808">Transferase</keyword>
<keyword evidence="4" id="KW-0963">Cytoplasm</keyword>
<evidence type="ECO:0000313" key="6">
    <source>
        <dbReference type="Proteomes" id="UP001598112"/>
    </source>
</evidence>
<protein>
    <recommendedName>
        <fullName evidence="4">3-deoxy-manno-octulosonate cytidylyltransferase</fullName>
        <ecNumber evidence="4">2.7.7.38</ecNumber>
    </recommendedName>
    <alternativeName>
        <fullName evidence="4">CMP-2-keto-3-deoxyoctulosonic acid synthase</fullName>
        <shortName evidence="4">CKS</shortName>
        <shortName evidence="4">CMP-KDO synthase</shortName>
    </alternativeName>
</protein>
<sequence>MMHGKKVVAIIPARFASTRFPGKPLVDLGGKPMIQRTYERVKAVEGFDRIVIATDDQRIFDASVAFGAEVMMTAETHLTGTDRCAEVLSRLGETVDYVVNIQGDEPFIEPEQLKEVAAGFASDAPILTLIKKITDVETLFNTNTPKVIRDEEGHALYFSRQTIPFLRGVEPSDWLNKHTFFKHIGLYAYRADILPGLSALKPTSLELAESLEQLRWIQNGIRIKAIETQFETIGIDSPEDLEKIQKMGLI</sequence>
<comment type="subcellular location">
    <subcellularLocation>
        <location evidence="4">Cytoplasm</location>
    </subcellularLocation>
</comment>
<dbReference type="NCBIfam" id="TIGR00466">
    <property type="entry name" value="kdsB"/>
    <property type="match status" value="1"/>
</dbReference>
<comment type="catalytic activity">
    <reaction evidence="4">
        <text>3-deoxy-alpha-D-manno-oct-2-ulosonate + CTP = CMP-3-deoxy-beta-D-manno-octulosonate + diphosphate</text>
        <dbReference type="Rhea" id="RHEA:23448"/>
        <dbReference type="ChEBI" id="CHEBI:33019"/>
        <dbReference type="ChEBI" id="CHEBI:37563"/>
        <dbReference type="ChEBI" id="CHEBI:85986"/>
        <dbReference type="ChEBI" id="CHEBI:85987"/>
        <dbReference type="EC" id="2.7.7.38"/>
    </reaction>
</comment>
<proteinExistence type="inferred from homology"/>